<dbReference type="AlphaFoldDB" id="A0A7S3LWF5"/>
<dbReference type="GO" id="GO:0006289">
    <property type="term" value="P:nucleotide-excision repair"/>
    <property type="evidence" value="ECO:0007669"/>
    <property type="project" value="TreeGrafter"/>
</dbReference>
<sequence>MLFSKGRWLFLSVVHSSVFPLSCLPSFSDVPVIRFIGACRSPTGTGKTLALLASSIAWMNSCRSQGQSAKEPLLRGDSDRKNTPCHRIIYATRTHSQIAQVVGELKRVQGTFHSAVLASREHLCLYDRETFETGTSVDEGCAKALKNKSCSYFHKSERVVEEVKSVVWDIEDLWSAGRKVKGCPFYASRGLAKEADVLLCPYNYLVDPIIRKAMSIEVESALVIFDEAHNIEDVCREALSLHTTRETLKHIVLECEALGKRGILRESHLGMRKMMMGVISLMEGMGRPLETPSHNRESVSKYATTGMHLLKLLSVEQIQEAVIRSFSMYLTEAKELVRVLQNEKKGDVVSVGDHPLLSYRKVLPGGQSHVPECLSMRAIVSLEKIELVLRSFFSHPNDFYMELSHVEKRRRNGIVHDCNMDVGCLNPALAFQDLSDQSHSIMLASGTLSPMNTFGSELGCVFPKKLEARHVIQKDQVCFLFSFPFFLVVNVCLSGKQKMPTFPAPFFVSLLFETSRWSVCVYPKESRGAASPVPFERGEIWP</sequence>
<reference evidence="6" key="1">
    <citation type="submission" date="2021-01" db="EMBL/GenBank/DDBJ databases">
        <authorList>
            <person name="Corre E."/>
            <person name="Pelletier E."/>
            <person name="Niang G."/>
            <person name="Scheremetjew M."/>
            <person name="Finn R."/>
            <person name="Kale V."/>
            <person name="Holt S."/>
            <person name="Cochrane G."/>
            <person name="Meng A."/>
            <person name="Brown T."/>
            <person name="Cohen L."/>
        </authorList>
    </citation>
    <scope>NUCLEOTIDE SEQUENCE</scope>
    <source>
        <strain evidence="6">NIES-2562</strain>
    </source>
</reference>
<evidence type="ECO:0000256" key="4">
    <source>
        <dbReference type="SAM" id="SignalP"/>
    </source>
</evidence>
<dbReference type="GO" id="GO:0003678">
    <property type="term" value="F:DNA helicase activity"/>
    <property type="evidence" value="ECO:0007669"/>
    <property type="project" value="InterPro"/>
</dbReference>
<dbReference type="InterPro" id="IPR006554">
    <property type="entry name" value="Helicase-like_DEXD_c2"/>
</dbReference>
<feature type="signal peptide" evidence="4">
    <location>
        <begin position="1"/>
        <end position="23"/>
    </location>
</feature>
<dbReference type="Gene3D" id="3.40.50.300">
    <property type="entry name" value="P-loop containing nucleotide triphosphate hydrolases"/>
    <property type="match status" value="1"/>
</dbReference>
<evidence type="ECO:0000313" key="8">
    <source>
        <dbReference type="EMBL" id="CAE0268149.1"/>
    </source>
</evidence>
<dbReference type="PROSITE" id="PS51193">
    <property type="entry name" value="HELICASE_ATP_BIND_2"/>
    <property type="match status" value="1"/>
</dbReference>
<protein>
    <recommendedName>
        <fullName evidence="5">Helicase ATP-binding domain-containing protein</fullName>
    </recommendedName>
</protein>
<dbReference type="GO" id="GO:0016818">
    <property type="term" value="F:hydrolase activity, acting on acid anhydrides, in phosphorus-containing anhydrides"/>
    <property type="evidence" value="ECO:0007669"/>
    <property type="project" value="InterPro"/>
</dbReference>
<evidence type="ECO:0000256" key="1">
    <source>
        <dbReference type="ARBA" id="ARBA00022741"/>
    </source>
</evidence>
<dbReference type="PANTHER" id="PTHR11472:SF47">
    <property type="entry name" value="FANCONI ANEMIA GROUP J PROTEIN"/>
    <property type="match status" value="1"/>
</dbReference>
<dbReference type="EMBL" id="HBIB01046385">
    <property type="protein sequence ID" value="CAE0268145.1"/>
    <property type="molecule type" value="Transcribed_RNA"/>
</dbReference>
<evidence type="ECO:0000313" key="7">
    <source>
        <dbReference type="EMBL" id="CAE0268148.1"/>
    </source>
</evidence>
<gene>
    <name evidence="6" type="ORF">PBIL07802_LOCUS30493</name>
    <name evidence="7" type="ORF">PBIL07802_LOCUS30496</name>
    <name evidence="8" type="ORF">PBIL07802_LOCUS30497</name>
</gene>
<dbReference type="InterPro" id="IPR045028">
    <property type="entry name" value="DinG/Rad3-like"/>
</dbReference>
<dbReference type="InterPro" id="IPR014013">
    <property type="entry name" value="Helic_SF1/SF2_ATP-bd_DinG/Rad3"/>
</dbReference>
<keyword evidence="4" id="KW-0732">Signal</keyword>
<feature type="domain" description="Helicase ATP-binding" evidence="5">
    <location>
        <begin position="1"/>
        <end position="275"/>
    </location>
</feature>
<organism evidence="6">
    <name type="scientific">Palpitomonas bilix</name>
    <dbReference type="NCBI Taxonomy" id="652834"/>
    <lineage>
        <taxon>Eukaryota</taxon>
        <taxon>Eukaryota incertae sedis</taxon>
    </lineage>
</organism>
<proteinExistence type="predicted"/>
<evidence type="ECO:0000313" key="6">
    <source>
        <dbReference type="EMBL" id="CAE0268145.1"/>
    </source>
</evidence>
<dbReference type="GO" id="GO:1990918">
    <property type="term" value="P:double-strand break repair involved in meiotic recombination"/>
    <property type="evidence" value="ECO:0007669"/>
    <property type="project" value="TreeGrafter"/>
</dbReference>
<dbReference type="Pfam" id="PF06733">
    <property type="entry name" value="DEAD_2"/>
    <property type="match status" value="1"/>
</dbReference>
<dbReference type="InterPro" id="IPR010614">
    <property type="entry name" value="RAD3-like_helicase_DEAD"/>
</dbReference>
<evidence type="ECO:0000256" key="3">
    <source>
        <dbReference type="ARBA" id="ARBA00022840"/>
    </source>
</evidence>
<dbReference type="SMART" id="SM00488">
    <property type="entry name" value="DEXDc2"/>
    <property type="match status" value="1"/>
</dbReference>
<dbReference type="PANTHER" id="PTHR11472">
    <property type="entry name" value="DNA REPAIR DEAD HELICASE RAD3/XP-D SUBFAMILY MEMBER"/>
    <property type="match status" value="1"/>
</dbReference>
<dbReference type="SUPFAM" id="SSF52540">
    <property type="entry name" value="P-loop containing nucleoside triphosphate hydrolases"/>
    <property type="match status" value="1"/>
</dbReference>
<keyword evidence="3" id="KW-0067">ATP-binding</keyword>
<dbReference type="EMBL" id="HBIB01046388">
    <property type="protein sequence ID" value="CAE0268148.1"/>
    <property type="molecule type" value="Transcribed_RNA"/>
</dbReference>
<feature type="chain" id="PRO_5035593565" description="Helicase ATP-binding domain-containing protein" evidence="4">
    <location>
        <begin position="24"/>
        <end position="542"/>
    </location>
</feature>
<dbReference type="GO" id="GO:0003677">
    <property type="term" value="F:DNA binding"/>
    <property type="evidence" value="ECO:0007669"/>
    <property type="project" value="InterPro"/>
</dbReference>
<dbReference type="GO" id="GO:0005524">
    <property type="term" value="F:ATP binding"/>
    <property type="evidence" value="ECO:0007669"/>
    <property type="project" value="UniProtKB-KW"/>
</dbReference>
<evidence type="ECO:0000256" key="2">
    <source>
        <dbReference type="ARBA" id="ARBA00022801"/>
    </source>
</evidence>
<evidence type="ECO:0000259" key="5">
    <source>
        <dbReference type="PROSITE" id="PS51193"/>
    </source>
</evidence>
<keyword evidence="1" id="KW-0547">Nucleotide-binding</keyword>
<dbReference type="GO" id="GO:0005634">
    <property type="term" value="C:nucleus"/>
    <property type="evidence" value="ECO:0007669"/>
    <property type="project" value="TreeGrafter"/>
</dbReference>
<dbReference type="EMBL" id="HBIB01046389">
    <property type="protein sequence ID" value="CAE0268149.1"/>
    <property type="molecule type" value="Transcribed_RNA"/>
</dbReference>
<keyword evidence="2" id="KW-0378">Hydrolase</keyword>
<accession>A0A7S3LWF5</accession>
<name>A0A7S3LWF5_9EUKA</name>
<dbReference type="InterPro" id="IPR027417">
    <property type="entry name" value="P-loop_NTPase"/>
</dbReference>